<keyword evidence="10 18" id="KW-0028">Amino-acid biosynthesis</keyword>
<dbReference type="PANTHER" id="PTHR43622">
    <property type="entry name" value="3-DEHYDROQUINATE SYNTHASE"/>
    <property type="match status" value="1"/>
</dbReference>
<dbReference type="Gene3D" id="1.20.1090.10">
    <property type="entry name" value="Dehydroquinate synthase-like - alpha domain"/>
    <property type="match status" value="1"/>
</dbReference>
<dbReference type="Proteomes" id="UP000265816">
    <property type="component" value="Unassembled WGS sequence"/>
</dbReference>
<evidence type="ECO:0000259" key="20">
    <source>
        <dbReference type="Pfam" id="PF01761"/>
    </source>
</evidence>
<keyword evidence="13 18" id="KW-0862">Zinc</keyword>
<feature type="binding site" evidence="18">
    <location>
        <begin position="71"/>
        <end position="76"/>
    </location>
    <ligand>
        <name>NAD(+)</name>
        <dbReference type="ChEBI" id="CHEBI:57540"/>
    </ligand>
</feature>
<dbReference type="AlphaFoldDB" id="A0A398AY78"/>
<keyword evidence="19" id="KW-0812">Transmembrane</keyword>
<comment type="cofactor">
    <cofactor evidence="3">
        <name>Zn(2+)</name>
        <dbReference type="ChEBI" id="CHEBI:29105"/>
    </cofactor>
</comment>
<organism evidence="22 23">
    <name type="scientific">Mesobacillus zeae</name>
    <dbReference type="NCBI Taxonomy" id="1917180"/>
    <lineage>
        <taxon>Bacteria</taxon>
        <taxon>Bacillati</taxon>
        <taxon>Bacillota</taxon>
        <taxon>Bacilli</taxon>
        <taxon>Bacillales</taxon>
        <taxon>Bacillaceae</taxon>
        <taxon>Mesobacillus</taxon>
    </lineage>
</organism>
<sequence length="367" mass="40571">METVAIRTLDKNYFVKVGNGAMDGLAPFLKENFPALTSLLVITDETVGRLYLQELENRLEGQQLHVKVVPSGEEAKTFDVYYGCLSFALEKKLDRKSLILAFGGGAVGDLAGFVAATFMRGIPFIQIPTTILAHDSAVGGKVAINHPLGKNMIGAFHQPEAVFYDLRYLETLPQSERRSGFAEAIKHALIKDAEFYEWLLDNVTRLDAIQDSILEGLLVKGIRIKGDIVEKDEKELGVRAFLNFGHTLGHAIEGECGYGRITHGEAVLIGMLFALKLSKEILGLSFDSSGFRDWIEKLGYKSAIPEGVSADNLLQRMKQDKKSTGGKVMFVLLKETGSPVKMEISDELLLSRLNEFQRRGSVSDQRD</sequence>
<accession>A0A398AY78</accession>
<comment type="cofactor">
    <cofactor evidence="18">
        <name>Co(2+)</name>
        <dbReference type="ChEBI" id="CHEBI:48828"/>
    </cofactor>
    <cofactor evidence="18">
        <name>Zn(2+)</name>
        <dbReference type="ChEBI" id="CHEBI:29105"/>
    </cofactor>
    <text evidence="18">Binds 1 divalent metal cation per subunit. Can use either Co(2+) or Zn(2+).</text>
</comment>
<comment type="cofactor">
    <cofactor evidence="2 18">
        <name>NAD(+)</name>
        <dbReference type="ChEBI" id="CHEBI:57540"/>
    </cofactor>
</comment>
<keyword evidence="17 18" id="KW-0170">Cobalt</keyword>
<dbReference type="UniPathway" id="UPA00053">
    <property type="reaction ID" value="UER00085"/>
</dbReference>
<dbReference type="GO" id="GO:0000166">
    <property type="term" value="F:nucleotide binding"/>
    <property type="evidence" value="ECO:0007669"/>
    <property type="project" value="UniProtKB-KW"/>
</dbReference>
<reference evidence="22 23" key="1">
    <citation type="submission" date="2018-08" db="EMBL/GenBank/DDBJ databases">
        <title>Bacillus jemisoniae sp. nov., Bacillus chryseoplanitiae sp. nov., Bacillus resnikiae sp. nov., and Bacillus frankliniae sp. nov., isolated from Viking spacecraft and associated surfaces.</title>
        <authorList>
            <person name="Seuylemezian A."/>
            <person name="Vaishampayan P."/>
        </authorList>
    </citation>
    <scope>NUCLEOTIDE SEQUENCE [LARGE SCALE GENOMIC DNA]</scope>
    <source>
        <strain evidence="22 23">JJ-247</strain>
    </source>
</reference>
<keyword evidence="11 18" id="KW-0479">Metal-binding</keyword>
<comment type="function">
    <text evidence="18">Catalyzes the conversion of 3-deoxy-D-arabino-heptulosonate 7-phosphate (DAHP) to dehydroquinate (DHQ).</text>
</comment>
<dbReference type="SUPFAM" id="SSF56796">
    <property type="entry name" value="Dehydroquinate synthase-like"/>
    <property type="match status" value="1"/>
</dbReference>
<evidence type="ECO:0000256" key="9">
    <source>
        <dbReference type="ARBA" id="ARBA00022490"/>
    </source>
</evidence>
<evidence type="ECO:0000256" key="17">
    <source>
        <dbReference type="ARBA" id="ARBA00023285"/>
    </source>
</evidence>
<dbReference type="Gene3D" id="3.40.50.1970">
    <property type="match status" value="1"/>
</dbReference>
<keyword evidence="19" id="KW-1133">Transmembrane helix</keyword>
<evidence type="ECO:0000256" key="14">
    <source>
        <dbReference type="ARBA" id="ARBA00023027"/>
    </source>
</evidence>
<evidence type="ECO:0000256" key="19">
    <source>
        <dbReference type="SAM" id="Phobius"/>
    </source>
</evidence>
<evidence type="ECO:0000256" key="2">
    <source>
        <dbReference type="ARBA" id="ARBA00001911"/>
    </source>
</evidence>
<dbReference type="EMBL" id="QWVT01000036">
    <property type="protein sequence ID" value="RID82577.1"/>
    <property type="molecule type" value="Genomic_DNA"/>
</dbReference>
<comment type="similarity">
    <text evidence="6 18">Belongs to the sugar phosphate cyclases superfamily. Dehydroquinate synthase family.</text>
</comment>
<dbReference type="OrthoDB" id="9806583at2"/>
<dbReference type="RefSeq" id="WP_119114367.1">
    <property type="nucleotide sequence ID" value="NZ_CBCSEO010000009.1"/>
</dbReference>
<evidence type="ECO:0000313" key="22">
    <source>
        <dbReference type="EMBL" id="RID82577.1"/>
    </source>
</evidence>
<dbReference type="NCBIfam" id="TIGR01357">
    <property type="entry name" value="aroB"/>
    <property type="match status" value="1"/>
</dbReference>
<dbReference type="InterPro" id="IPR016037">
    <property type="entry name" value="DHQ_synth_AroB"/>
</dbReference>
<evidence type="ECO:0000256" key="16">
    <source>
        <dbReference type="ARBA" id="ARBA00023239"/>
    </source>
</evidence>
<dbReference type="GO" id="GO:0009073">
    <property type="term" value="P:aromatic amino acid family biosynthetic process"/>
    <property type="evidence" value="ECO:0007669"/>
    <property type="project" value="UniProtKB-KW"/>
</dbReference>
<evidence type="ECO:0000259" key="21">
    <source>
        <dbReference type="Pfam" id="PF24621"/>
    </source>
</evidence>
<keyword evidence="19" id="KW-0472">Membrane</keyword>
<evidence type="ECO:0000256" key="7">
    <source>
        <dbReference type="ARBA" id="ARBA00013031"/>
    </source>
</evidence>
<keyword evidence="9 18" id="KW-0963">Cytoplasm</keyword>
<proteinExistence type="inferred from homology"/>
<feature type="domain" description="3-dehydroquinate synthase N-terminal" evidence="20">
    <location>
        <begin position="68"/>
        <end position="177"/>
    </location>
</feature>
<dbReference type="GO" id="GO:0008652">
    <property type="term" value="P:amino acid biosynthetic process"/>
    <property type="evidence" value="ECO:0007669"/>
    <property type="project" value="UniProtKB-KW"/>
</dbReference>
<evidence type="ECO:0000256" key="13">
    <source>
        <dbReference type="ARBA" id="ARBA00022833"/>
    </source>
</evidence>
<evidence type="ECO:0000256" key="11">
    <source>
        <dbReference type="ARBA" id="ARBA00022723"/>
    </source>
</evidence>
<comment type="caution">
    <text evidence="18">Lacks conserved residue(s) required for the propagation of feature annotation.</text>
</comment>
<feature type="domain" description="3-dehydroquinate synthase C-terminal" evidence="21">
    <location>
        <begin position="180"/>
        <end position="323"/>
    </location>
</feature>
<comment type="caution">
    <text evidence="22">The sequence shown here is derived from an EMBL/GenBank/DDBJ whole genome shotgun (WGS) entry which is preliminary data.</text>
</comment>
<dbReference type="GO" id="GO:0005737">
    <property type="term" value="C:cytoplasm"/>
    <property type="evidence" value="ECO:0007669"/>
    <property type="project" value="UniProtKB-SubCell"/>
</dbReference>
<feature type="binding site" evidence="18">
    <location>
        <position position="246"/>
    </location>
    <ligand>
        <name>Zn(2+)</name>
        <dbReference type="ChEBI" id="CHEBI:29105"/>
    </ligand>
</feature>
<keyword evidence="23" id="KW-1185">Reference proteome</keyword>
<evidence type="ECO:0000256" key="15">
    <source>
        <dbReference type="ARBA" id="ARBA00023141"/>
    </source>
</evidence>
<feature type="binding site" evidence="18">
    <location>
        <position position="150"/>
    </location>
    <ligand>
        <name>NAD(+)</name>
        <dbReference type="ChEBI" id="CHEBI:57540"/>
    </ligand>
</feature>
<evidence type="ECO:0000256" key="3">
    <source>
        <dbReference type="ARBA" id="ARBA00001947"/>
    </source>
</evidence>
<evidence type="ECO:0000256" key="18">
    <source>
        <dbReference type="HAMAP-Rule" id="MF_00110"/>
    </source>
</evidence>
<dbReference type="PIRSF" id="PIRSF001455">
    <property type="entry name" value="DHQ_synth"/>
    <property type="match status" value="1"/>
</dbReference>
<evidence type="ECO:0000256" key="4">
    <source>
        <dbReference type="ARBA" id="ARBA00004496"/>
    </source>
</evidence>
<gene>
    <name evidence="18" type="primary">aroB</name>
    <name evidence="22" type="ORF">D1970_18660</name>
</gene>
<dbReference type="HAMAP" id="MF_00110">
    <property type="entry name" value="DHQ_synthase"/>
    <property type="match status" value="1"/>
</dbReference>
<dbReference type="InterPro" id="IPR030963">
    <property type="entry name" value="DHQ_synth_fam"/>
</dbReference>
<feature type="binding site" evidence="18">
    <location>
        <position position="263"/>
    </location>
    <ligand>
        <name>Zn(2+)</name>
        <dbReference type="ChEBI" id="CHEBI:29105"/>
    </ligand>
</feature>
<comment type="catalytic activity">
    <reaction evidence="1 18">
        <text>7-phospho-2-dehydro-3-deoxy-D-arabino-heptonate = 3-dehydroquinate + phosphate</text>
        <dbReference type="Rhea" id="RHEA:21968"/>
        <dbReference type="ChEBI" id="CHEBI:32364"/>
        <dbReference type="ChEBI" id="CHEBI:43474"/>
        <dbReference type="ChEBI" id="CHEBI:58394"/>
        <dbReference type="EC" id="4.2.3.4"/>
    </reaction>
</comment>
<dbReference type="InterPro" id="IPR050071">
    <property type="entry name" value="Dehydroquinate_synthase"/>
</dbReference>
<comment type="pathway">
    <text evidence="5 18">Metabolic intermediate biosynthesis; chorismate biosynthesis; chorismate from D-erythrose 4-phosphate and phosphoenolpyruvate: step 2/7.</text>
</comment>
<dbReference type="Pfam" id="PF01761">
    <property type="entry name" value="DHQ_synthase"/>
    <property type="match status" value="1"/>
</dbReference>
<dbReference type="InterPro" id="IPR056179">
    <property type="entry name" value="DHQS_C"/>
</dbReference>
<dbReference type="InterPro" id="IPR030960">
    <property type="entry name" value="DHQS/DOIS_N"/>
</dbReference>
<evidence type="ECO:0000256" key="6">
    <source>
        <dbReference type="ARBA" id="ARBA00005412"/>
    </source>
</evidence>
<feature type="binding site" evidence="18">
    <location>
        <position position="183"/>
    </location>
    <ligand>
        <name>Zn(2+)</name>
        <dbReference type="ChEBI" id="CHEBI:29105"/>
    </ligand>
</feature>
<dbReference type="GO" id="GO:0003856">
    <property type="term" value="F:3-dehydroquinate synthase activity"/>
    <property type="evidence" value="ECO:0007669"/>
    <property type="project" value="UniProtKB-UniRule"/>
</dbReference>
<dbReference type="PANTHER" id="PTHR43622:SF7">
    <property type="entry name" value="3-DEHYDROQUINATE SYNTHASE, CHLOROPLASTIC"/>
    <property type="match status" value="1"/>
</dbReference>
<feature type="transmembrane region" description="Helical" evidence="19">
    <location>
        <begin position="98"/>
        <end position="119"/>
    </location>
</feature>
<evidence type="ECO:0000313" key="23">
    <source>
        <dbReference type="Proteomes" id="UP000265816"/>
    </source>
</evidence>
<dbReference type="CDD" id="cd08195">
    <property type="entry name" value="DHQS"/>
    <property type="match status" value="1"/>
</dbReference>
<keyword evidence="15 18" id="KW-0057">Aromatic amino acid biosynthesis</keyword>
<feature type="binding site" evidence="18">
    <location>
        <begin position="129"/>
        <end position="130"/>
    </location>
    <ligand>
        <name>NAD(+)</name>
        <dbReference type="ChEBI" id="CHEBI:57540"/>
    </ligand>
</feature>
<keyword evidence="16 18" id="KW-0456">Lyase</keyword>
<evidence type="ECO:0000256" key="12">
    <source>
        <dbReference type="ARBA" id="ARBA00022741"/>
    </source>
</evidence>
<keyword evidence="14 18" id="KW-0520">NAD</keyword>
<feature type="binding site" evidence="18">
    <location>
        <position position="141"/>
    </location>
    <ligand>
        <name>NAD(+)</name>
        <dbReference type="ChEBI" id="CHEBI:57540"/>
    </ligand>
</feature>
<dbReference type="Pfam" id="PF24621">
    <property type="entry name" value="DHQS_C"/>
    <property type="match status" value="1"/>
</dbReference>
<evidence type="ECO:0000256" key="5">
    <source>
        <dbReference type="ARBA" id="ARBA00004661"/>
    </source>
</evidence>
<evidence type="ECO:0000256" key="10">
    <source>
        <dbReference type="ARBA" id="ARBA00022605"/>
    </source>
</evidence>
<feature type="binding site" evidence="18">
    <location>
        <begin position="105"/>
        <end position="109"/>
    </location>
    <ligand>
        <name>NAD(+)</name>
        <dbReference type="ChEBI" id="CHEBI:57540"/>
    </ligand>
</feature>
<dbReference type="GO" id="GO:0046872">
    <property type="term" value="F:metal ion binding"/>
    <property type="evidence" value="ECO:0007669"/>
    <property type="project" value="UniProtKB-KW"/>
</dbReference>
<evidence type="ECO:0000256" key="1">
    <source>
        <dbReference type="ARBA" id="ARBA00001393"/>
    </source>
</evidence>
<name>A0A398AY78_9BACI</name>
<evidence type="ECO:0000256" key="8">
    <source>
        <dbReference type="ARBA" id="ARBA00017684"/>
    </source>
</evidence>
<protein>
    <recommendedName>
        <fullName evidence="8 18">3-dehydroquinate synthase</fullName>
        <shortName evidence="18">DHQS</shortName>
        <ecNumber evidence="7 18">4.2.3.4</ecNumber>
    </recommendedName>
</protein>
<keyword evidence="12 18" id="KW-0547">Nucleotide-binding</keyword>
<dbReference type="FunFam" id="3.40.50.1970:FF:000007">
    <property type="entry name" value="Pentafunctional AROM polypeptide"/>
    <property type="match status" value="1"/>
</dbReference>
<dbReference type="GO" id="GO:0009423">
    <property type="term" value="P:chorismate biosynthetic process"/>
    <property type="evidence" value="ECO:0007669"/>
    <property type="project" value="UniProtKB-UniRule"/>
</dbReference>
<comment type="subcellular location">
    <subcellularLocation>
        <location evidence="4 18">Cytoplasm</location>
    </subcellularLocation>
</comment>
<dbReference type="EC" id="4.2.3.4" evidence="7 18"/>